<evidence type="ECO:0000259" key="2">
    <source>
        <dbReference type="Pfam" id="PF11976"/>
    </source>
</evidence>
<reference evidence="4" key="1">
    <citation type="submission" date="2016-03" db="EMBL/GenBank/DDBJ databases">
        <authorList>
            <person name="Devillers Hugo."/>
        </authorList>
    </citation>
    <scope>NUCLEOTIDE SEQUENCE [LARGE SCALE GENOMIC DNA]</scope>
</reference>
<evidence type="ECO:0000313" key="4">
    <source>
        <dbReference type="Proteomes" id="UP000189911"/>
    </source>
</evidence>
<dbReference type="SUPFAM" id="SSF54236">
    <property type="entry name" value="Ubiquitin-like"/>
    <property type="match status" value="1"/>
</dbReference>
<evidence type="ECO:0000313" key="3">
    <source>
        <dbReference type="EMBL" id="SCV06118.1"/>
    </source>
</evidence>
<feature type="compositionally biased region" description="Basic and acidic residues" evidence="1">
    <location>
        <begin position="188"/>
        <end position="197"/>
    </location>
</feature>
<evidence type="ECO:0000256" key="1">
    <source>
        <dbReference type="SAM" id="MobiDB-lite"/>
    </source>
</evidence>
<feature type="region of interest" description="Disordered" evidence="1">
    <location>
        <begin position="132"/>
        <end position="224"/>
    </location>
</feature>
<keyword evidence="4" id="KW-1185">Reference proteome</keyword>
<dbReference type="Proteomes" id="UP000189911">
    <property type="component" value="Chromosome H"/>
</dbReference>
<dbReference type="EMBL" id="LT598447">
    <property type="protein sequence ID" value="SCV06118.1"/>
    <property type="molecule type" value="Genomic_DNA"/>
</dbReference>
<gene>
    <name evidence="3" type="ORF">LANO_0H22496G</name>
</gene>
<dbReference type="InterPro" id="IPR022617">
    <property type="entry name" value="Rad60/SUMO-like_dom"/>
</dbReference>
<proteinExistence type="predicted"/>
<feature type="domain" description="Rad60/SUMO-like" evidence="2">
    <location>
        <begin position="421"/>
        <end position="491"/>
    </location>
</feature>
<name>A0A1G4KNH8_9SACH</name>
<dbReference type="CDD" id="cd17080">
    <property type="entry name" value="Ubl_SLD2_Esc2_like"/>
    <property type="match status" value="1"/>
</dbReference>
<accession>A0A1G4KNH8</accession>
<dbReference type="Gene3D" id="3.10.20.90">
    <property type="entry name" value="Phosphatidylinositol 3-kinase Catalytic Subunit, Chain A, domain 1"/>
    <property type="match status" value="1"/>
</dbReference>
<dbReference type="OrthoDB" id="3365399at2759"/>
<organism evidence="3 4">
    <name type="scientific">Lachancea nothofagi CBS 11611</name>
    <dbReference type="NCBI Taxonomy" id="1266666"/>
    <lineage>
        <taxon>Eukaryota</taxon>
        <taxon>Fungi</taxon>
        <taxon>Dikarya</taxon>
        <taxon>Ascomycota</taxon>
        <taxon>Saccharomycotina</taxon>
        <taxon>Saccharomycetes</taxon>
        <taxon>Saccharomycetales</taxon>
        <taxon>Saccharomycetaceae</taxon>
        <taxon>Lachancea</taxon>
    </lineage>
</organism>
<feature type="compositionally biased region" description="Basic and acidic residues" evidence="1">
    <location>
        <begin position="132"/>
        <end position="145"/>
    </location>
</feature>
<feature type="compositionally biased region" description="Basic and acidic residues" evidence="1">
    <location>
        <begin position="74"/>
        <end position="84"/>
    </location>
</feature>
<feature type="compositionally biased region" description="Basic and acidic residues" evidence="1">
    <location>
        <begin position="154"/>
        <end position="172"/>
    </location>
</feature>
<dbReference type="AlphaFoldDB" id="A0A1G4KNH8"/>
<feature type="region of interest" description="Disordered" evidence="1">
    <location>
        <begin position="59"/>
        <end position="93"/>
    </location>
</feature>
<protein>
    <submittedName>
        <fullName evidence="3">LANO_0H22496g1_1</fullName>
    </submittedName>
</protein>
<dbReference type="InterPro" id="IPR029071">
    <property type="entry name" value="Ubiquitin-like_domsf"/>
</dbReference>
<dbReference type="Pfam" id="PF11976">
    <property type="entry name" value="Rad60-SLD"/>
    <property type="match status" value="1"/>
</dbReference>
<sequence>MSDEQRPHTALKGAKVTGDIQELMSFTDANKTIGGYIEDQPPTGIVHAEREKLPRFSSTIQANKTSDEDVNLVTEHDDNSKVDEYNNDDTDDDDFFYGDYISANRITNNTKTQTPVVVQNVIDSKNSLTILKSEERSPSTRKPEVEIEIISDSSKSDESENEYHKEVSPHRDNSKRKLSGSETSLSDSPRKEPETTRISRAKRKHISTDSIKQQKTRRAADLEDDEDEQFFKELARESGRTTSTTKECSPPEVDRVFNIKFVSKIDGSDDKKVNAKVKGTHSFAQILPMALGLIMKEYNVSKGLRSHYEADAVSVYRKGVKILNFMTCNSLRVPIQGEKEVCDVSLFLVPKDQEKEHESTYEKSRHEDEVLSGLIETDASIRDFEDPNIEEYEKDLRKSASESVEIIDDESQSDEPGETVKIALMAKDNDKIYVNAHGDTTFAMLAQYYGERKGLSAKTNVTFIFDNEKLDSAHKVENVDLEDGDIIEVLLD</sequence>